<reference evidence="1 2" key="1">
    <citation type="journal article" date="2022" name="Hortic Res">
        <title>A haplotype resolved chromosomal level avocado genome allows analysis of novel avocado genes.</title>
        <authorList>
            <person name="Nath O."/>
            <person name="Fletcher S.J."/>
            <person name="Hayward A."/>
            <person name="Shaw L.M."/>
            <person name="Masouleh A.K."/>
            <person name="Furtado A."/>
            <person name="Henry R.J."/>
            <person name="Mitter N."/>
        </authorList>
    </citation>
    <scope>NUCLEOTIDE SEQUENCE [LARGE SCALE GENOMIC DNA]</scope>
    <source>
        <strain evidence="2">cv. Hass</strain>
    </source>
</reference>
<organism evidence="1 2">
    <name type="scientific">Persea americana</name>
    <name type="common">Avocado</name>
    <dbReference type="NCBI Taxonomy" id="3435"/>
    <lineage>
        <taxon>Eukaryota</taxon>
        <taxon>Viridiplantae</taxon>
        <taxon>Streptophyta</taxon>
        <taxon>Embryophyta</taxon>
        <taxon>Tracheophyta</taxon>
        <taxon>Spermatophyta</taxon>
        <taxon>Magnoliopsida</taxon>
        <taxon>Magnoliidae</taxon>
        <taxon>Laurales</taxon>
        <taxon>Lauraceae</taxon>
        <taxon>Persea</taxon>
    </lineage>
</organism>
<proteinExistence type="predicted"/>
<keyword evidence="2" id="KW-1185">Reference proteome</keyword>
<accession>A0ACC2KV33</accession>
<comment type="caution">
    <text evidence="1">The sequence shown here is derived from an EMBL/GenBank/DDBJ whole genome shotgun (WGS) entry which is preliminary data.</text>
</comment>
<sequence length="89" mass="9181">MIRGGGGGWDPKTDTWRSKGSTRVGIIELPAGSHVAGRLGESGSRSGSCGRRQQPAFAFETNIIGLVSCEGRDHGDQLSSAVPGGSLLE</sequence>
<name>A0ACC2KV33_PERAE</name>
<gene>
    <name evidence="1" type="ORF">MRB53_033592</name>
</gene>
<dbReference type="EMBL" id="CM056819">
    <property type="protein sequence ID" value="KAJ8625062.1"/>
    <property type="molecule type" value="Genomic_DNA"/>
</dbReference>
<dbReference type="Proteomes" id="UP001234297">
    <property type="component" value="Chromosome 11"/>
</dbReference>
<protein>
    <submittedName>
        <fullName evidence="1">Uncharacterized protein</fullName>
    </submittedName>
</protein>
<evidence type="ECO:0000313" key="2">
    <source>
        <dbReference type="Proteomes" id="UP001234297"/>
    </source>
</evidence>
<evidence type="ECO:0000313" key="1">
    <source>
        <dbReference type="EMBL" id="KAJ8625062.1"/>
    </source>
</evidence>